<evidence type="ECO:0000256" key="3">
    <source>
        <dbReference type="ARBA" id="ARBA00022833"/>
    </source>
</evidence>
<dbReference type="OrthoDB" id="111250at2759"/>
<organism evidence="8 9">
    <name type="scientific">Lottia gigantea</name>
    <name type="common">Giant owl limpet</name>
    <dbReference type="NCBI Taxonomy" id="225164"/>
    <lineage>
        <taxon>Eukaryota</taxon>
        <taxon>Metazoa</taxon>
        <taxon>Spiralia</taxon>
        <taxon>Lophotrochozoa</taxon>
        <taxon>Mollusca</taxon>
        <taxon>Gastropoda</taxon>
        <taxon>Patellogastropoda</taxon>
        <taxon>Lottioidea</taxon>
        <taxon>Lottiidae</taxon>
        <taxon>Lottia</taxon>
    </lineage>
</organism>
<accession>V4C607</accession>
<evidence type="ECO:0008006" key="10">
    <source>
        <dbReference type="Google" id="ProtNLM"/>
    </source>
</evidence>
<dbReference type="GeneID" id="20235054"/>
<dbReference type="PANTHER" id="PTHR25462">
    <property type="entry name" value="BONUS, ISOFORM C-RELATED"/>
    <property type="match status" value="1"/>
</dbReference>
<dbReference type="CTD" id="20235054"/>
<dbReference type="SMART" id="SM00184">
    <property type="entry name" value="RING"/>
    <property type="match status" value="1"/>
</dbReference>
<feature type="domain" description="B box-type" evidence="6">
    <location>
        <begin position="86"/>
        <end position="119"/>
    </location>
</feature>
<dbReference type="HOGENOM" id="CLU_013137_14_5_1"/>
<evidence type="ECO:0000313" key="9">
    <source>
        <dbReference type="Proteomes" id="UP000030746"/>
    </source>
</evidence>
<dbReference type="PROSITE" id="PS50089">
    <property type="entry name" value="ZF_RING_2"/>
    <property type="match status" value="1"/>
</dbReference>
<dbReference type="PROSITE" id="PS50119">
    <property type="entry name" value="ZF_BBOX"/>
    <property type="match status" value="1"/>
</dbReference>
<dbReference type="SUPFAM" id="SSF57850">
    <property type="entry name" value="RING/U-box"/>
    <property type="match status" value="1"/>
</dbReference>
<dbReference type="InterPro" id="IPR013083">
    <property type="entry name" value="Znf_RING/FYVE/PHD"/>
</dbReference>
<dbReference type="InterPro" id="IPR001841">
    <property type="entry name" value="Znf_RING"/>
</dbReference>
<evidence type="ECO:0000259" key="6">
    <source>
        <dbReference type="PROSITE" id="PS50119"/>
    </source>
</evidence>
<dbReference type="EMBL" id="KB202939">
    <property type="protein sequence ID" value="ESO87356.1"/>
    <property type="molecule type" value="Genomic_DNA"/>
</dbReference>
<dbReference type="Gene3D" id="3.30.40.10">
    <property type="entry name" value="Zinc/RING finger domain, C3HC4 (zinc finger)"/>
    <property type="match status" value="1"/>
</dbReference>
<evidence type="ECO:0000259" key="5">
    <source>
        <dbReference type="PROSITE" id="PS50089"/>
    </source>
</evidence>
<protein>
    <recommendedName>
        <fullName evidence="10">RING-type domain-containing protein</fullName>
    </recommendedName>
</protein>
<evidence type="ECO:0000313" key="7">
    <source>
        <dbReference type="EMBL" id="ESO87356.1"/>
    </source>
</evidence>
<proteinExistence type="predicted"/>
<dbReference type="InterPro" id="IPR047153">
    <property type="entry name" value="TRIM45/56/19-like"/>
</dbReference>
<evidence type="ECO:0000256" key="4">
    <source>
        <dbReference type="PROSITE-ProRule" id="PRU00024"/>
    </source>
</evidence>
<dbReference type="EMBL" id="KB201355">
    <property type="protein sequence ID" value="ESO97054.1"/>
    <property type="molecule type" value="Genomic_DNA"/>
</dbReference>
<dbReference type="AlphaFoldDB" id="V4C607"/>
<dbReference type="Gene3D" id="3.30.160.60">
    <property type="entry name" value="Classic Zinc Finger"/>
    <property type="match status" value="1"/>
</dbReference>
<evidence type="ECO:0000256" key="2">
    <source>
        <dbReference type="ARBA" id="ARBA00022771"/>
    </source>
</evidence>
<keyword evidence="3" id="KW-0862">Zinc</keyword>
<dbReference type="InterPro" id="IPR027370">
    <property type="entry name" value="Znf-RING_euk"/>
</dbReference>
<dbReference type="KEGG" id="lgi:LOTGIDRAFT_146002"/>
<dbReference type="CTD" id="20234709"/>
<reference evidence="8 9" key="1">
    <citation type="journal article" date="2013" name="Nature">
        <title>Insights into bilaterian evolution from three spiralian genomes.</title>
        <authorList>
            <person name="Simakov O."/>
            <person name="Marletaz F."/>
            <person name="Cho S.J."/>
            <person name="Edsinger-Gonzales E."/>
            <person name="Havlak P."/>
            <person name="Hellsten U."/>
            <person name="Kuo D.H."/>
            <person name="Larsson T."/>
            <person name="Lv J."/>
            <person name="Arendt D."/>
            <person name="Savage R."/>
            <person name="Osoegawa K."/>
            <person name="de Jong P."/>
            <person name="Grimwood J."/>
            <person name="Chapman J.A."/>
            <person name="Shapiro H."/>
            <person name="Aerts A."/>
            <person name="Otillar R.P."/>
            <person name="Terry A.Y."/>
            <person name="Boore J.L."/>
            <person name="Grigoriev I.V."/>
            <person name="Lindberg D.R."/>
            <person name="Seaver E.C."/>
            <person name="Weisblat D.A."/>
            <person name="Putnam N.H."/>
            <person name="Rokhsar D.S."/>
        </authorList>
    </citation>
    <scope>NUCLEOTIDE SEQUENCE [LARGE SCALE GENOMIC DNA]</scope>
</reference>
<evidence type="ECO:0000313" key="8">
    <source>
        <dbReference type="EMBL" id="ESO97054.1"/>
    </source>
</evidence>
<gene>
    <name evidence="8" type="ORF">LOTGIDRAFT_143551</name>
    <name evidence="7" type="ORF">LOTGIDRAFT_146002</name>
</gene>
<dbReference type="SUPFAM" id="SSF57845">
    <property type="entry name" value="B-box zinc-binding domain"/>
    <property type="match status" value="1"/>
</dbReference>
<dbReference type="OMA" id="CKASRIH"/>
<dbReference type="RefSeq" id="XP_009052252.1">
    <property type="nucleotide sequence ID" value="XM_009054004.1"/>
</dbReference>
<dbReference type="PROSITE" id="PS00518">
    <property type="entry name" value="ZF_RING_1"/>
    <property type="match status" value="1"/>
</dbReference>
<dbReference type="RefSeq" id="XP_009061956.1">
    <property type="nucleotide sequence ID" value="XM_009063708.1"/>
</dbReference>
<dbReference type="InterPro" id="IPR000315">
    <property type="entry name" value="Znf_B-box"/>
</dbReference>
<feature type="domain" description="RING-type" evidence="5">
    <location>
        <begin position="13"/>
        <end position="54"/>
    </location>
</feature>
<dbReference type="Pfam" id="PF13445">
    <property type="entry name" value="zf-RING_UBOX"/>
    <property type="match status" value="1"/>
</dbReference>
<dbReference type="GO" id="GO:0008270">
    <property type="term" value="F:zinc ion binding"/>
    <property type="evidence" value="ECO:0007669"/>
    <property type="project" value="UniProtKB-KW"/>
</dbReference>
<keyword evidence="2 4" id="KW-0863">Zinc-finger</keyword>
<dbReference type="PANTHER" id="PTHR25462:SF296">
    <property type="entry name" value="MEIOTIC P26, ISOFORM F"/>
    <property type="match status" value="1"/>
</dbReference>
<evidence type="ECO:0000256" key="1">
    <source>
        <dbReference type="ARBA" id="ARBA00022723"/>
    </source>
</evidence>
<dbReference type="GeneID" id="20234709"/>
<sequence length="119" mass="13435">MAAALPNNPDLECSICFESFKTPKILSCGHSFCLECLVRYIDGRKRIFPCPLCKQDVKIPQGGVLKFITNFSLQTSTKTPKTTQPSKKHNCPNHSKKEVEYYCQTCNLGLCSKCIFKDH</sequence>
<keyword evidence="9" id="KW-1185">Reference proteome</keyword>
<dbReference type="InterPro" id="IPR017907">
    <property type="entry name" value="Znf_RING_CS"/>
</dbReference>
<dbReference type="KEGG" id="lgi:LOTGIDRAFT_143551"/>
<dbReference type="Pfam" id="PF00643">
    <property type="entry name" value="zf-B_box"/>
    <property type="match status" value="1"/>
</dbReference>
<name>V4C607_LOTGI</name>
<keyword evidence="1" id="KW-0479">Metal-binding</keyword>
<feature type="non-terminal residue" evidence="8">
    <location>
        <position position="119"/>
    </location>
</feature>
<dbReference type="Proteomes" id="UP000030746">
    <property type="component" value="Unassembled WGS sequence"/>
</dbReference>